<keyword evidence="1" id="KW-0472">Membrane</keyword>
<name>C1LFN3_SCHJA</name>
<reference evidence="3" key="1">
    <citation type="journal article" date="2009" name="Nature">
        <title>The Schistosoma japonicum genome reveals features of host-parasite interplay.</title>
        <authorList>
            <person name="Liu F."/>
            <person name="Zhou Y."/>
            <person name="Wang Z.Q."/>
            <person name="Lu G."/>
            <person name="Zheng H."/>
            <person name="Brindley P.J."/>
            <person name="McManus D.P."/>
            <person name="Blair D."/>
            <person name="Zhang Q.H."/>
            <person name="Zhong Y."/>
            <person name="Wang S."/>
            <person name="Han Z.G."/>
            <person name="Chen Z."/>
        </authorList>
    </citation>
    <scope>NUCLEOTIDE SEQUENCE</scope>
    <source>
        <strain evidence="3">Anhui</strain>
    </source>
</reference>
<dbReference type="EMBL" id="FN317782">
    <property type="protein sequence ID" value="CAX73511.1"/>
    <property type="molecule type" value="mRNA"/>
</dbReference>
<dbReference type="AlphaFoldDB" id="C1LFN3"/>
<sequence length="237" mass="27006">MHYILILKLTWMLFHHVCALENSQSQNQLKRFVDSNRTAIFNTTAEIPNLNSTFTTSSNTTVSSKNKSTVDLSNSTKQSVKSSFEDALARHIISEELGTQEDVKTQTKFVEISVHSDGSHSDLIQTPRISDFEDSGSQIDPKDPVFNRDDFDESQSKESKKFVHRSDSVVHNKYIPDISLSYILVTCCVVVILILCIWKPLCHILYNLYTSCRLRPRASSIDINSKVAYRQLNTHEF</sequence>
<accession>C1LFN3</accession>
<evidence type="ECO:0000256" key="2">
    <source>
        <dbReference type="SAM" id="SignalP"/>
    </source>
</evidence>
<organism evidence="3">
    <name type="scientific">Schistosoma japonicum</name>
    <name type="common">Blood fluke</name>
    <dbReference type="NCBI Taxonomy" id="6182"/>
    <lineage>
        <taxon>Eukaryota</taxon>
        <taxon>Metazoa</taxon>
        <taxon>Spiralia</taxon>
        <taxon>Lophotrochozoa</taxon>
        <taxon>Platyhelminthes</taxon>
        <taxon>Trematoda</taxon>
        <taxon>Digenea</taxon>
        <taxon>Strigeidida</taxon>
        <taxon>Schistosomatoidea</taxon>
        <taxon>Schistosomatidae</taxon>
        <taxon>Schistosoma</taxon>
    </lineage>
</organism>
<feature type="signal peptide" evidence="2">
    <location>
        <begin position="1"/>
        <end position="19"/>
    </location>
</feature>
<keyword evidence="1" id="KW-0812">Transmembrane</keyword>
<evidence type="ECO:0000313" key="3">
    <source>
        <dbReference type="EMBL" id="CAX73511.1"/>
    </source>
</evidence>
<protein>
    <submittedName>
        <fullName evidence="3">Uncharacterized protein</fullName>
    </submittedName>
</protein>
<reference evidence="3" key="2">
    <citation type="submission" date="2009-03" db="EMBL/GenBank/DDBJ databases">
        <authorList>
            <person name="Gang L."/>
        </authorList>
    </citation>
    <scope>NUCLEOTIDE SEQUENCE</scope>
    <source>
        <strain evidence="3">Anhui</strain>
    </source>
</reference>
<keyword evidence="1" id="KW-1133">Transmembrane helix</keyword>
<feature type="chain" id="PRO_5002911659" evidence="2">
    <location>
        <begin position="20"/>
        <end position="237"/>
    </location>
</feature>
<keyword evidence="2" id="KW-0732">Signal</keyword>
<proteinExistence type="evidence at transcript level"/>
<evidence type="ECO:0000256" key="1">
    <source>
        <dbReference type="SAM" id="Phobius"/>
    </source>
</evidence>
<feature type="transmembrane region" description="Helical" evidence="1">
    <location>
        <begin position="180"/>
        <end position="198"/>
    </location>
</feature>